<dbReference type="InterPro" id="IPR000182">
    <property type="entry name" value="GNAT_dom"/>
</dbReference>
<dbReference type="Pfam" id="PF13673">
    <property type="entry name" value="Acetyltransf_10"/>
    <property type="match status" value="1"/>
</dbReference>
<organism evidence="2 3">
    <name type="scientific">Acidianus manzaensis</name>
    <dbReference type="NCBI Taxonomy" id="282676"/>
    <lineage>
        <taxon>Archaea</taxon>
        <taxon>Thermoproteota</taxon>
        <taxon>Thermoprotei</taxon>
        <taxon>Sulfolobales</taxon>
        <taxon>Sulfolobaceae</taxon>
        <taxon>Acidianus</taxon>
    </lineage>
</organism>
<evidence type="ECO:0000259" key="1">
    <source>
        <dbReference type="PROSITE" id="PS51186"/>
    </source>
</evidence>
<sequence length="131" mass="15046">MDKYSLKDYYLWKLQGDKVYVLDINGDIAGVEDLIEGDNYILVDMLARNKLVNAEKVGSRLLEFAEEYAKIKGKVFVIVEALDTASGFYKKLGYKEVSKRYDKEWGMLTVMAKEVVTNKNNNELLLQAIHK</sequence>
<reference evidence="2 3" key="1">
    <citation type="submission" date="2017-03" db="EMBL/GenBank/DDBJ databases">
        <title>Sulfur activation and transportation mechanism of thermophilic Archaea Acidianus manzaensis YN-25.</title>
        <authorList>
            <person name="Ma Y."/>
            <person name="Yang Y."/>
            <person name="Xia J."/>
        </authorList>
    </citation>
    <scope>NUCLEOTIDE SEQUENCE [LARGE SCALE GENOMIC DNA]</scope>
    <source>
        <strain evidence="2 3">YN-25</strain>
    </source>
</reference>
<dbReference type="EMBL" id="CP020477">
    <property type="protein sequence ID" value="ARM76155.1"/>
    <property type="molecule type" value="Genomic_DNA"/>
</dbReference>
<dbReference type="PROSITE" id="PS51186">
    <property type="entry name" value="GNAT"/>
    <property type="match status" value="1"/>
</dbReference>
<dbReference type="KEGG" id="aman:B6F84_09075"/>
<dbReference type="Gene3D" id="3.40.630.30">
    <property type="match status" value="1"/>
</dbReference>
<protein>
    <recommendedName>
        <fullName evidence="1">N-acetyltransferase domain-containing protein</fullName>
    </recommendedName>
</protein>
<dbReference type="SUPFAM" id="SSF55729">
    <property type="entry name" value="Acyl-CoA N-acyltransferases (Nat)"/>
    <property type="match status" value="1"/>
</dbReference>
<dbReference type="RefSeq" id="WP_148691938.1">
    <property type="nucleotide sequence ID" value="NZ_CP020477.1"/>
</dbReference>
<gene>
    <name evidence="2" type="ORF">B6F84_09075</name>
</gene>
<dbReference type="OrthoDB" id="43754at2157"/>
<dbReference type="GeneID" id="41591072"/>
<evidence type="ECO:0000313" key="3">
    <source>
        <dbReference type="Proteomes" id="UP000193404"/>
    </source>
</evidence>
<dbReference type="GO" id="GO:0016747">
    <property type="term" value="F:acyltransferase activity, transferring groups other than amino-acyl groups"/>
    <property type="evidence" value="ECO:0007669"/>
    <property type="project" value="InterPro"/>
</dbReference>
<feature type="domain" description="N-acetyltransferase" evidence="1">
    <location>
        <begin position="1"/>
        <end position="116"/>
    </location>
</feature>
<dbReference type="InterPro" id="IPR016181">
    <property type="entry name" value="Acyl_CoA_acyltransferase"/>
</dbReference>
<evidence type="ECO:0000313" key="2">
    <source>
        <dbReference type="EMBL" id="ARM76155.1"/>
    </source>
</evidence>
<proteinExistence type="predicted"/>
<name>A0A1W6K0Y3_9CREN</name>
<dbReference type="Proteomes" id="UP000193404">
    <property type="component" value="Chromosome"/>
</dbReference>
<accession>A0A1W6K0Y3</accession>
<keyword evidence="3" id="KW-1185">Reference proteome</keyword>
<dbReference type="AlphaFoldDB" id="A0A1W6K0Y3"/>